<evidence type="ECO:0000259" key="1">
    <source>
        <dbReference type="PROSITE" id="PS50097"/>
    </source>
</evidence>
<organism evidence="2 3">
    <name type="scientific">Athelia psychrophila</name>
    <dbReference type="NCBI Taxonomy" id="1759441"/>
    <lineage>
        <taxon>Eukaryota</taxon>
        <taxon>Fungi</taxon>
        <taxon>Dikarya</taxon>
        <taxon>Basidiomycota</taxon>
        <taxon>Agaricomycotina</taxon>
        <taxon>Agaricomycetes</taxon>
        <taxon>Agaricomycetidae</taxon>
        <taxon>Atheliales</taxon>
        <taxon>Atheliaceae</taxon>
        <taxon>Athelia</taxon>
    </lineage>
</organism>
<evidence type="ECO:0000313" key="3">
    <source>
        <dbReference type="Proteomes" id="UP000076532"/>
    </source>
</evidence>
<evidence type="ECO:0000313" key="2">
    <source>
        <dbReference type="EMBL" id="KZP05265.1"/>
    </source>
</evidence>
<protein>
    <recommendedName>
        <fullName evidence="1">BTB domain-containing protein</fullName>
    </recommendedName>
</protein>
<reference evidence="2 3" key="1">
    <citation type="journal article" date="2016" name="Mol. Biol. Evol.">
        <title>Comparative Genomics of Early-Diverging Mushroom-Forming Fungi Provides Insights into the Origins of Lignocellulose Decay Capabilities.</title>
        <authorList>
            <person name="Nagy L.G."/>
            <person name="Riley R."/>
            <person name="Tritt A."/>
            <person name="Adam C."/>
            <person name="Daum C."/>
            <person name="Floudas D."/>
            <person name="Sun H."/>
            <person name="Yadav J.S."/>
            <person name="Pangilinan J."/>
            <person name="Larsson K.H."/>
            <person name="Matsuura K."/>
            <person name="Barry K."/>
            <person name="Labutti K."/>
            <person name="Kuo R."/>
            <person name="Ohm R.A."/>
            <person name="Bhattacharya S.S."/>
            <person name="Shirouzu T."/>
            <person name="Yoshinaga Y."/>
            <person name="Martin F.M."/>
            <person name="Grigoriev I.V."/>
            <person name="Hibbett D.S."/>
        </authorList>
    </citation>
    <scope>NUCLEOTIDE SEQUENCE [LARGE SCALE GENOMIC DNA]</scope>
    <source>
        <strain evidence="2 3">CBS 109695</strain>
    </source>
</reference>
<name>A0A167VQK9_9AGAM</name>
<feature type="non-terminal residue" evidence="2">
    <location>
        <position position="62"/>
    </location>
</feature>
<gene>
    <name evidence="2" type="ORF">FIBSPDRAFT_680381</name>
</gene>
<dbReference type="InterPro" id="IPR000210">
    <property type="entry name" value="BTB/POZ_dom"/>
</dbReference>
<dbReference type="Pfam" id="PF00651">
    <property type="entry name" value="BTB"/>
    <property type="match status" value="1"/>
</dbReference>
<dbReference type="PROSITE" id="PS50097">
    <property type="entry name" value="BTB"/>
    <property type="match status" value="1"/>
</dbReference>
<dbReference type="Proteomes" id="UP000076532">
    <property type="component" value="Unassembled WGS sequence"/>
</dbReference>
<proteinExistence type="predicted"/>
<dbReference type="EMBL" id="KV417851">
    <property type="protein sequence ID" value="KZP05265.1"/>
    <property type="molecule type" value="Genomic_DNA"/>
</dbReference>
<feature type="non-terminal residue" evidence="2">
    <location>
        <position position="1"/>
    </location>
</feature>
<sequence>AAFDDHKADVILRSSNNVDFRCYKVLLSFASTFFDGMFSLPQPNGADSDGDAMKDGLHVVPM</sequence>
<dbReference type="OrthoDB" id="3357985at2759"/>
<keyword evidence="3" id="KW-1185">Reference proteome</keyword>
<accession>A0A167VQK9</accession>
<feature type="domain" description="BTB" evidence="1">
    <location>
        <begin position="8"/>
        <end position="39"/>
    </location>
</feature>
<dbReference type="AlphaFoldDB" id="A0A167VQK9"/>